<reference evidence="1" key="2">
    <citation type="journal article" date="2015" name="Data Brief">
        <title>Shoot transcriptome of the giant reed, Arundo donax.</title>
        <authorList>
            <person name="Barrero R.A."/>
            <person name="Guerrero F.D."/>
            <person name="Moolhuijzen P."/>
            <person name="Goolsby J.A."/>
            <person name="Tidwell J."/>
            <person name="Bellgard S.E."/>
            <person name="Bellgard M.I."/>
        </authorList>
    </citation>
    <scope>NUCLEOTIDE SEQUENCE</scope>
    <source>
        <tissue evidence="1">Shoot tissue taken approximately 20 cm above the soil surface</tissue>
    </source>
</reference>
<name>A0A0A9GGH5_ARUDO</name>
<reference evidence="1" key="1">
    <citation type="submission" date="2014-09" db="EMBL/GenBank/DDBJ databases">
        <authorList>
            <person name="Magalhaes I.L.F."/>
            <person name="Oliveira U."/>
            <person name="Santos F.R."/>
            <person name="Vidigal T.H.D.A."/>
            <person name="Brescovit A.D."/>
            <person name="Santos A.J."/>
        </authorList>
    </citation>
    <scope>NUCLEOTIDE SEQUENCE</scope>
    <source>
        <tissue evidence="1">Shoot tissue taken approximately 20 cm above the soil surface</tissue>
    </source>
</reference>
<protein>
    <submittedName>
        <fullName evidence="1">Uncharacterized protein</fullName>
    </submittedName>
</protein>
<accession>A0A0A9GGH5</accession>
<proteinExistence type="predicted"/>
<evidence type="ECO:0000313" key="1">
    <source>
        <dbReference type="EMBL" id="JAE24190.1"/>
    </source>
</evidence>
<dbReference type="AlphaFoldDB" id="A0A0A9GGH5"/>
<sequence>MTQTSEGAKQPTLLVRCKPCWSTW</sequence>
<organism evidence="1">
    <name type="scientific">Arundo donax</name>
    <name type="common">Giant reed</name>
    <name type="synonym">Donax arundinaceus</name>
    <dbReference type="NCBI Taxonomy" id="35708"/>
    <lineage>
        <taxon>Eukaryota</taxon>
        <taxon>Viridiplantae</taxon>
        <taxon>Streptophyta</taxon>
        <taxon>Embryophyta</taxon>
        <taxon>Tracheophyta</taxon>
        <taxon>Spermatophyta</taxon>
        <taxon>Magnoliopsida</taxon>
        <taxon>Liliopsida</taxon>
        <taxon>Poales</taxon>
        <taxon>Poaceae</taxon>
        <taxon>PACMAD clade</taxon>
        <taxon>Arundinoideae</taxon>
        <taxon>Arundineae</taxon>
        <taxon>Arundo</taxon>
    </lineage>
</organism>
<dbReference type="EMBL" id="GBRH01173706">
    <property type="protein sequence ID" value="JAE24190.1"/>
    <property type="molecule type" value="Transcribed_RNA"/>
</dbReference>